<dbReference type="CDD" id="cd01743">
    <property type="entry name" value="GATase1_Anthranilate_Synthase"/>
    <property type="match status" value="1"/>
</dbReference>
<dbReference type="GO" id="GO:0000162">
    <property type="term" value="P:L-tryptophan biosynthetic process"/>
    <property type="evidence" value="ECO:0007669"/>
    <property type="project" value="TreeGrafter"/>
</dbReference>
<dbReference type="RefSeq" id="WP_135595332.1">
    <property type="nucleotide sequence ID" value="NZ_RQEZ01000114.1"/>
</dbReference>
<protein>
    <submittedName>
        <fullName evidence="3">Aminodeoxychorismate/anthranilate synthase component II</fullName>
    </submittedName>
</protein>
<accession>A0A5F1YAT9</accession>
<dbReference type="PANTHER" id="PTHR43418:SF4">
    <property type="entry name" value="MULTIFUNCTIONAL TRYPTOPHAN BIOSYNTHESIS PROTEIN"/>
    <property type="match status" value="1"/>
</dbReference>
<comment type="caution">
    <text evidence="3">The sequence shown here is derived from an EMBL/GenBank/DDBJ whole genome shotgun (WGS) entry which is preliminary data.</text>
</comment>
<dbReference type="InterPro" id="IPR017926">
    <property type="entry name" value="GATASE"/>
</dbReference>
<dbReference type="InterPro" id="IPR006221">
    <property type="entry name" value="TrpG/PapA_dom"/>
</dbReference>
<dbReference type="NCBIfam" id="TIGR00566">
    <property type="entry name" value="trpG_papA"/>
    <property type="match status" value="1"/>
</dbReference>
<evidence type="ECO:0000259" key="2">
    <source>
        <dbReference type="Pfam" id="PF00117"/>
    </source>
</evidence>
<keyword evidence="4" id="KW-1185">Reference proteome</keyword>
<dbReference type="AlphaFoldDB" id="A0A5F1YAT9"/>
<dbReference type="GO" id="GO:0005829">
    <property type="term" value="C:cytosol"/>
    <property type="evidence" value="ECO:0007669"/>
    <property type="project" value="TreeGrafter"/>
</dbReference>
<dbReference type="PROSITE" id="PS51273">
    <property type="entry name" value="GATASE_TYPE_1"/>
    <property type="match status" value="1"/>
</dbReference>
<evidence type="ECO:0000313" key="3">
    <source>
        <dbReference type="EMBL" id="TGK34519.1"/>
    </source>
</evidence>
<keyword evidence="1" id="KW-0315">Glutamine amidotransferase</keyword>
<dbReference type="PANTHER" id="PTHR43418">
    <property type="entry name" value="MULTIFUNCTIONAL TRYPTOPHAN BIOSYNTHESIS PROTEIN-RELATED"/>
    <property type="match status" value="1"/>
</dbReference>
<dbReference type="EMBL" id="RQFA01000037">
    <property type="protein sequence ID" value="TGK34519.1"/>
    <property type="molecule type" value="Genomic_DNA"/>
</dbReference>
<sequence length="199" mass="22376">MIRCVVIDHYDSFTYNLVDLLEETLKRPKKTGVLTVFRQDRTDLSAVLAVNPTHIVLSPGPGSPEDRAYFGVSESILKLKNPYIRIFGVCLGMQGIVVSFGGRLRRSERPFHGKTSRVSHDGAGIFSGIQESIRVMRYHSLEADPEDLPACLEITAKTDETYPTLMGIRHKILPVEGVQFHPESFATDEGKRMIENFLR</sequence>
<proteinExistence type="predicted"/>
<dbReference type="PRINTS" id="PR00096">
    <property type="entry name" value="GATASE"/>
</dbReference>
<dbReference type="GO" id="GO:0004049">
    <property type="term" value="F:anthranilate synthase activity"/>
    <property type="evidence" value="ECO:0007669"/>
    <property type="project" value="TreeGrafter"/>
</dbReference>
<reference evidence="3" key="1">
    <citation type="journal article" date="2019" name="PLoS Negl. Trop. Dis.">
        <title>Revisiting the worldwide diversity of Leptospira species in the environment.</title>
        <authorList>
            <person name="Vincent A.T."/>
            <person name="Schiettekatte O."/>
            <person name="Bourhy P."/>
            <person name="Veyrier F.J."/>
            <person name="Picardeau M."/>
        </authorList>
    </citation>
    <scope>NUCLEOTIDE SEQUENCE [LARGE SCALE GENOMIC DNA]</scope>
    <source>
        <strain evidence="3">201800299</strain>
    </source>
</reference>
<dbReference type="Pfam" id="PF00117">
    <property type="entry name" value="GATase"/>
    <property type="match status" value="1"/>
</dbReference>
<dbReference type="Gene3D" id="3.40.50.880">
    <property type="match status" value="1"/>
</dbReference>
<evidence type="ECO:0000256" key="1">
    <source>
        <dbReference type="ARBA" id="ARBA00022962"/>
    </source>
</evidence>
<dbReference type="Proteomes" id="UP000298277">
    <property type="component" value="Unassembled WGS sequence"/>
</dbReference>
<dbReference type="FunFam" id="3.40.50.880:FF:000003">
    <property type="entry name" value="Anthranilate synthase component II"/>
    <property type="match status" value="1"/>
</dbReference>
<dbReference type="OrthoDB" id="9804328at2"/>
<feature type="domain" description="Glutamine amidotransferase" evidence="2">
    <location>
        <begin position="5"/>
        <end position="198"/>
    </location>
</feature>
<dbReference type="PRINTS" id="PR00097">
    <property type="entry name" value="ANTSNTHASEII"/>
</dbReference>
<dbReference type="InterPro" id="IPR029062">
    <property type="entry name" value="Class_I_gatase-like"/>
</dbReference>
<dbReference type="InterPro" id="IPR050472">
    <property type="entry name" value="Anth_synth/Amidotransfase"/>
</dbReference>
<organism evidence="3 4">
    <name type="scientific">Leptospira gomenensis</name>
    <dbReference type="NCBI Taxonomy" id="2484974"/>
    <lineage>
        <taxon>Bacteria</taxon>
        <taxon>Pseudomonadati</taxon>
        <taxon>Spirochaetota</taxon>
        <taxon>Spirochaetia</taxon>
        <taxon>Leptospirales</taxon>
        <taxon>Leptospiraceae</taxon>
        <taxon>Leptospira</taxon>
    </lineage>
</organism>
<dbReference type="SUPFAM" id="SSF52317">
    <property type="entry name" value="Class I glutamine amidotransferase-like"/>
    <property type="match status" value="1"/>
</dbReference>
<evidence type="ECO:0000313" key="4">
    <source>
        <dbReference type="Proteomes" id="UP000298277"/>
    </source>
</evidence>
<name>A0A5F1YAT9_9LEPT</name>
<gene>
    <name evidence="3" type="ORF">EHQ17_08830</name>
</gene>